<dbReference type="AlphaFoldDB" id="A0AAE9XN79"/>
<dbReference type="Gene3D" id="2.170.130.10">
    <property type="entry name" value="TonB-dependent receptor, plug domain"/>
    <property type="match status" value="1"/>
</dbReference>
<evidence type="ECO:0000256" key="4">
    <source>
        <dbReference type="ARBA" id="ARBA00022692"/>
    </source>
</evidence>
<dbReference type="PANTHER" id="PTHR30069">
    <property type="entry name" value="TONB-DEPENDENT OUTER MEMBRANE RECEPTOR"/>
    <property type="match status" value="1"/>
</dbReference>
<keyword evidence="7 10" id="KW-0472">Membrane</keyword>
<gene>
    <name evidence="15" type="ORF">PH603_12090</name>
</gene>
<dbReference type="RefSeq" id="WP_289502788.1">
    <property type="nucleotide sequence ID" value="NZ_CP116805.1"/>
</dbReference>
<dbReference type="SUPFAM" id="SSF56935">
    <property type="entry name" value="Porins"/>
    <property type="match status" value="1"/>
</dbReference>
<evidence type="ECO:0000256" key="5">
    <source>
        <dbReference type="ARBA" id="ARBA00022729"/>
    </source>
</evidence>
<dbReference type="InterPro" id="IPR000531">
    <property type="entry name" value="Beta-barrel_TonB"/>
</dbReference>
<accession>A0AAE9XN79</accession>
<evidence type="ECO:0000259" key="14">
    <source>
        <dbReference type="Pfam" id="PF07715"/>
    </source>
</evidence>
<comment type="subcellular location">
    <subcellularLocation>
        <location evidence="1 10">Cell outer membrane</location>
        <topology evidence="1 10">Multi-pass membrane protein</topology>
    </subcellularLocation>
</comment>
<dbReference type="GO" id="GO:0009279">
    <property type="term" value="C:cell outer membrane"/>
    <property type="evidence" value="ECO:0007669"/>
    <property type="project" value="UniProtKB-SubCell"/>
</dbReference>
<organism evidence="15 16">
    <name type="scientific">Gimibacter soli</name>
    <dbReference type="NCBI Taxonomy" id="3024400"/>
    <lineage>
        <taxon>Bacteria</taxon>
        <taxon>Pseudomonadati</taxon>
        <taxon>Pseudomonadota</taxon>
        <taxon>Alphaproteobacteria</taxon>
        <taxon>Kordiimonadales</taxon>
        <taxon>Temperatibacteraceae</taxon>
        <taxon>Gimibacter</taxon>
    </lineage>
</organism>
<feature type="domain" description="TonB-dependent receptor-like beta-barrel" evidence="13">
    <location>
        <begin position="259"/>
        <end position="633"/>
    </location>
</feature>
<keyword evidence="16" id="KW-1185">Reference proteome</keyword>
<comment type="similarity">
    <text evidence="10 11">Belongs to the TonB-dependent receptor family.</text>
</comment>
<dbReference type="InterPro" id="IPR036942">
    <property type="entry name" value="Beta-barrel_TonB_sf"/>
</dbReference>
<feature type="signal peptide" evidence="12">
    <location>
        <begin position="1"/>
        <end position="18"/>
    </location>
</feature>
<feature type="domain" description="TonB-dependent receptor plug" evidence="14">
    <location>
        <begin position="42"/>
        <end position="141"/>
    </location>
</feature>
<name>A0AAE9XN79_9PROT</name>
<proteinExistence type="inferred from homology"/>
<evidence type="ECO:0000256" key="2">
    <source>
        <dbReference type="ARBA" id="ARBA00022448"/>
    </source>
</evidence>
<sequence>MLASCVLVPTLVIPQAWAAETSGSRLEEISVLAVRSENRALQPAVQLDEELFRRTVPTDFTEVFRAVMGVGVRTNSRGEAVLRLRGSEERQTQLFIDGAPISVPWDGRADLSLFPASLIRRATVIKSAAPIEYGANAVLGVVDISTFATGDDFTLSARSEAGTHGSYLVEGETYVPVGNVGLQFGGNHFSRDAISVAGSEAIPFDPLLGDGRTNTDLTSTSFFGAVALEETWGTLRLSAIDIDADKGIAAAAHLDPAESSPRFWRYPDWHMRQISLAGDIRLGESSNLRVNTWHQRFSQAIVSYRDITYSVPEDRQNDKDRTYGGRLVLATDWSHLTTRLVTSLQQSTHAQFETDLSSNVDGDTERFRQRLFSIGGEVDVPMGEAVKTSLALAYDRASTPLTGGRPTQPAISKWAASGATQWLASDELTITATLGLRTRFPTMRELYGTALGRFLLNPDLKPETALVGDLSFEWAPQALPFQLSLTPWFTRISDTLSQRRVTVDDASLTQRYNLEGSRGYGIEAGAIWQVSEALTLEANALWQDLEADRDEDGNRPILYQRPRGQLLLAANHTFAGGANLRVEANHTGHAYDEAEDGTTARLEGSTELNVKFYIPVKETSFGVWQLYGALNNITDALVLPQLGLPEAGRAFKVGIRFSGD</sequence>
<keyword evidence="9 10" id="KW-0998">Cell outer membrane</keyword>
<reference evidence="15" key="1">
    <citation type="submission" date="2023-01" db="EMBL/GenBank/DDBJ databases">
        <title>The genome sequence of Kordiimonadaceae bacterium 6D33.</title>
        <authorList>
            <person name="Liu Y."/>
        </authorList>
    </citation>
    <scope>NUCLEOTIDE SEQUENCE</scope>
    <source>
        <strain evidence="15">6D33</strain>
    </source>
</reference>
<evidence type="ECO:0000256" key="1">
    <source>
        <dbReference type="ARBA" id="ARBA00004571"/>
    </source>
</evidence>
<keyword evidence="8 15" id="KW-0675">Receptor</keyword>
<dbReference type="InterPro" id="IPR037066">
    <property type="entry name" value="Plug_dom_sf"/>
</dbReference>
<dbReference type="GO" id="GO:0044718">
    <property type="term" value="P:siderophore transmembrane transport"/>
    <property type="evidence" value="ECO:0007669"/>
    <property type="project" value="TreeGrafter"/>
</dbReference>
<evidence type="ECO:0000259" key="13">
    <source>
        <dbReference type="Pfam" id="PF00593"/>
    </source>
</evidence>
<dbReference type="Gene3D" id="2.40.170.20">
    <property type="entry name" value="TonB-dependent receptor, beta-barrel domain"/>
    <property type="match status" value="1"/>
</dbReference>
<dbReference type="PROSITE" id="PS52016">
    <property type="entry name" value="TONB_DEPENDENT_REC_3"/>
    <property type="match status" value="1"/>
</dbReference>
<protein>
    <submittedName>
        <fullName evidence="15">TonB-dependent receptor</fullName>
    </submittedName>
</protein>
<keyword evidence="2 10" id="KW-0813">Transport</keyword>
<dbReference type="KEGG" id="gso:PH603_12090"/>
<evidence type="ECO:0000256" key="11">
    <source>
        <dbReference type="RuleBase" id="RU003357"/>
    </source>
</evidence>
<keyword evidence="5 12" id="KW-0732">Signal</keyword>
<dbReference type="Pfam" id="PF00593">
    <property type="entry name" value="TonB_dep_Rec_b-barrel"/>
    <property type="match status" value="1"/>
</dbReference>
<dbReference type="InterPro" id="IPR012910">
    <property type="entry name" value="Plug_dom"/>
</dbReference>
<evidence type="ECO:0000256" key="10">
    <source>
        <dbReference type="PROSITE-ProRule" id="PRU01360"/>
    </source>
</evidence>
<evidence type="ECO:0000256" key="9">
    <source>
        <dbReference type="ARBA" id="ARBA00023237"/>
    </source>
</evidence>
<evidence type="ECO:0000256" key="3">
    <source>
        <dbReference type="ARBA" id="ARBA00022452"/>
    </source>
</evidence>
<evidence type="ECO:0000256" key="12">
    <source>
        <dbReference type="SAM" id="SignalP"/>
    </source>
</evidence>
<evidence type="ECO:0000313" key="16">
    <source>
        <dbReference type="Proteomes" id="UP001217500"/>
    </source>
</evidence>
<evidence type="ECO:0000256" key="8">
    <source>
        <dbReference type="ARBA" id="ARBA00023170"/>
    </source>
</evidence>
<dbReference type="Proteomes" id="UP001217500">
    <property type="component" value="Chromosome"/>
</dbReference>
<evidence type="ECO:0000256" key="7">
    <source>
        <dbReference type="ARBA" id="ARBA00023136"/>
    </source>
</evidence>
<keyword evidence="4 10" id="KW-0812">Transmembrane</keyword>
<dbReference type="EMBL" id="CP116805">
    <property type="protein sequence ID" value="WCL53276.1"/>
    <property type="molecule type" value="Genomic_DNA"/>
</dbReference>
<keyword evidence="3 10" id="KW-1134">Transmembrane beta strand</keyword>
<dbReference type="PANTHER" id="PTHR30069:SF29">
    <property type="entry name" value="HEMOGLOBIN AND HEMOGLOBIN-HAPTOGLOBIN-BINDING PROTEIN 1-RELATED"/>
    <property type="match status" value="1"/>
</dbReference>
<dbReference type="InterPro" id="IPR039426">
    <property type="entry name" value="TonB-dep_rcpt-like"/>
</dbReference>
<evidence type="ECO:0000256" key="6">
    <source>
        <dbReference type="ARBA" id="ARBA00023077"/>
    </source>
</evidence>
<feature type="chain" id="PRO_5042046291" evidence="12">
    <location>
        <begin position="19"/>
        <end position="660"/>
    </location>
</feature>
<evidence type="ECO:0000313" key="15">
    <source>
        <dbReference type="EMBL" id="WCL53276.1"/>
    </source>
</evidence>
<dbReference type="GO" id="GO:0015344">
    <property type="term" value="F:siderophore uptake transmembrane transporter activity"/>
    <property type="evidence" value="ECO:0007669"/>
    <property type="project" value="TreeGrafter"/>
</dbReference>
<keyword evidence="6 11" id="KW-0798">TonB box</keyword>
<dbReference type="Pfam" id="PF07715">
    <property type="entry name" value="Plug"/>
    <property type="match status" value="1"/>
</dbReference>